<protein>
    <recommendedName>
        <fullName evidence="6">Pecanex-like protein</fullName>
    </recommendedName>
</protein>
<dbReference type="InterPro" id="IPR007735">
    <property type="entry name" value="Pecanex_C"/>
</dbReference>
<dbReference type="OrthoDB" id="9905928at2759"/>
<keyword evidence="10" id="KW-1185">Reference proteome</keyword>
<dbReference type="GO" id="GO:0016020">
    <property type="term" value="C:membrane"/>
    <property type="evidence" value="ECO:0007669"/>
    <property type="project" value="UniProtKB-SubCell"/>
</dbReference>
<feature type="transmembrane region" description="Helical" evidence="6">
    <location>
        <begin position="36"/>
        <end position="53"/>
    </location>
</feature>
<evidence type="ECO:0000256" key="2">
    <source>
        <dbReference type="ARBA" id="ARBA00010170"/>
    </source>
</evidence>
<keyword evidence="4 6" id="KW-1133">Transmembrane helix</keyword>
<feature type="region of interest" description="Disordered" evidence="7">
    <location>
        <begin position="657"/>
        <end position="697"/>
    </location>
</feature>
<keyword evidence="3 6" id="KW-0812">Transmembrane</keyword>
<evidence type="ECO:0000256" key="7">
    <source>
        <dbReference type="SAM" id="MobiDB-lite"/>
    </source>
</evidence>
<dbReference type="EMBL" id="WNTK01000005">
    <property type="protein sequence ID" value="KAG9484066.1"/>
    <property type="molecule type" value="Genomic_DNA"/>
</dbReference>
<dbReference type="InterPro" id="IPR039797">
    <property type="entry name" value="Pecanex"/>
</dbReference>
<evidence type="ECO:0000256" key="4">
    <source>
        <dbReference type="ARBA" id="ARBA00022989"/>
    </source>
</evidence>
<evidence type="ECO:0000313" key="9">
    <source>
        <dbReference type="EMBL" id="KAG9484066.1"/>
    </source>
</evidence>
<evidence type="ECO:0000256" key="1">
    <source>
        <dbReference type="ARBA" id="ARBA00004141"/>
    </source>
</evidence>
<dbReference type="PANTHER" id="PTHR12372:SF5">
    <property type="entry name" value="PECANEX-LIKE PROTEIN 2"/>
    <property type="match status" value="1"/>
</dbReference>
<reference evidence="9" key="1">
    <citation type="thesis" date="2020" institute="ProQuest LLC" country="789 East Eisenhower Parkway, Ann Arbor, MI, USA">
        <title>Comparative Genomics and Chromosome Evolution.</title>
        <authorList>
            <person name="Mudd A.B."/>
        </authorList>
    </citation>
    <scope>NUCLEOTIDE SEQUENCE</scope>
    <source>
        <strain evidence="9">HN-11 Male</strain>
        <tissue evidence="9">Kidney and liver</tissue>
    </source>
</reference>
<feature type="region of interest" description="Disordered" evidence="7">
    <location>
        <begin position="553"/>
        <end position="616"/>
    </location>
</feature>
<sequence length="766" mass="86723">MGSHILQIFRQGVWAALTGGWYHDPHDSQFNNICHLYLWIFLLLLPLALHLGLPPTNFTLCLYCVFTTILFTAIKFVSFRLHLMFDKEIRNHLKKNKGQPKQDDNITNGHRVPCTKRLDNMNTRLQHQIEKVLGNDNDNLNSVFYEHLARSLQHSLCGDLILGRWGNYASGDCFILASDYLNAFVHLVETGNGFVTFQLRGLEFKGTYCHQREVEAISEGDEEDIGCCCFRTGHLPHLLSCNAAFNLRWLTWEITQCQYILEGYSVIYSNASSLFQVFDLRKILIKYFLKKVNTDEDSFLVTLSFGLCILGRRLLAAAHHMPFSLDAFLHGLHSLFKGHYQISKEEEWVFADMDLLHTVVSPAIRMALKLHQSQFACPEEYEDHPALYEAIKTFGEKIVICDEKDPAWRSAILSNKKELLSLRHVVEDGNDEYSVIMLHKSYLNFKVIKVNKECVRGLWAGQQQELIFLRNRDHERGSIQNNKHVLRNLINSSCDQPLGYPIYVSRLTTSYQGTHNQLNQLLGGPVNFEILTSWFQTKWLMIKKDYDRSHNDGSINEEPECEGGLSSVSINSESNTSESFRNSSNACHKGSGTKSKENKVHQTKGKRKCRSQSAYTHSSLNQIHVISSLSGPNMEKCQPTCTNDYNDVKRLSSSHQCLTNSSRSHYRPTDAFPASAERDVREQARELHQSSQTSSTNSTLSLLFGKKGFSSALVLSGLSAADGDNTADTLSSSSVNIVVCSRSKVANQSTERGNQGESKGRGGKYF</sequence>
<feature type="compositionally biased region" description="Polar residues" evidence="7">
    <location>
        <begin position="744"/>
        <end position="757"/>
    </location>
</feature>
<proteinExistence type="inferred from homology"/>
<evidence type="ECO:0000256" key="6">
    <source>
        <dbReference type="RuleBase" id="RU367089"/>
    </source>
</evidence>
<dbReference type="Pfam" id="PF05041">
    <property type="entry name" value="Pecanex_C"/>
    <property type="match status" value="1"/>
</dbReference>
<feature type="compositionally biased region" description="Low complexity" evidence="7">
    <location>
        <begin position="566"/>
        <end position="579"/>
    </location>
</feature>
<feature type="compositionally biased region" description="Basic residues" evidence="7">
    <location>
        <begin position="601"/>
        <end position="610"/>
    </location>
</feature>
<evidence type="ECO:0000256" key="3">
    <source>
        <dbReference type="ARBA" id="ARBA00022692"/>
    </source>
</evidence>
<feature type="compositionally biased region" description="Basic and acidic residues" evidence="7">
    <location>
        <begin position="676"/>
        <end position="688"/>
    </location>
</feature>
<comment type="caution">
    <text evidence="6">Lacks conserved residue(s) required for the propagation of feature annotation.</text>
</comment>
<name>A0A8J6FB20_ELECQ</name>
<dbReference type="AlphaFoldDB" id="A0A8J6FB20"/>
<feature type="domain" description="Pecanex C-terminal" evidence="8">
    <location>
        <begin position="294"/>
        <end position="517"/>
    </location>
</feature>
<feature type="region of interest" description="Disordered" evidence="7">
    <location>
        <begin position="744"/>
        <end position="766"/>
    </location>
</feature>
<evidence type="ECO:0000259" key="8">
    <source>
        <dbReference type="Pfam" id="PF05041"/>
    </source>
</evidence>
<gene>
    <name evidence="9" type="ORF">GDO78_009784</name>
</gene>
<dbReference type="Proteomes" id="UP000770717">
    <property type="component" value="Unassembled WGS sequence"/>
</dbReference>
<evidence type="ECO:0000256" key="5">
    <source>
        <dbReference type="ARBA" id="ARBA00023136"/>
    </source>
</evidence>
<accession>A0A8J6FB20</accession>
<evidence type="ECO:0000313" key="10">
    <source>
        <dbReference type="Proteomes" id="UP000770717"/>
    </source>
</evidence>
<comment type="similarity">
    <text evidence="2 6">Belongs to the pecanex family.</text>
</comment>
<organism evidence="9 10">
    <name type="scientific">Eleutherodactylus coqui</name>
    <name type="common">Puerto Rican coqui</name>
    <dbReference type="NCBI Taxonomy" id="57060"/>
    <lineage>
        <taxon>Eukaryota</taxon>
        <taxon>Metazoa</taxon>
        <taxon>Chordata</taxon>
        <taxon>Craniata</taxon>
        <taxon>Vertebrata</taxon>
        <taxon>Euteleostomi</taxon>
        <taxon>Amphibia</taxon>
        <taxon>Batrachia</taxon>
        <taxon>Anura</taxon>
        <taxon>Neobatrachia</taxon>
        <taxon>Hyloidea</taxon>
        <taxon>Eleutherodactylidae</taxon>
        <taxon>Eleutherodactylinae</taxon>
        <taxon>Eleutherodactylus</taxon>
        <taxon>Eleutherodactylus</taxon>
    </lineage>
</organism>
<dbReference type="PANTHER" id="PTHR12372">
    <property type="entry name" value="PECANEX"/>
    <property type="match status" value="1"/>
</dbReference>
<comment type="subcellular location">
    <subcellularLocation>
        <location evidence="1 6">Membrane</location>
        <topology evidence="1 6">Multi-pass membrane protein</topology>
    </subcellularLocation>
</comment>
<comment type="caution">
    <text evidence="9">The sequence shown here is derived from an EMBL/GenBank/DDBJ whole genome shotgun (WGS) entry which is preliminary data.</text>
</comment>
<keyword evidence="5 6" id="KW-0472">Membrane</keyword>
<feature type="transmembrane region" description="Helical" evidence="6">
    <location>
        <begin position="60"/>
        <end position="85"/>
    </location>
</feature>